<dbReference type="EMBL" id="JAYKXP010000081">
    <property type="protein sequence ID" value="KAK7029547.1"/>
    <property type="molecule type" value="Genomic_DNA"/>
</dbReference>
<feature type="region of interest" description="Disordered" evidence="1">
    <location>
        <begin position="262"/>
        <end position="479"/>
    </location>
</feature>
<name>A0AAW0BS39_9AGAR</name>
<evidence type="ECO:0000256" key="1">
    <source>
        <dbReference type="SAM" id="MobiDB-lite"/>
    </source>
</evidence>
<feature type="compositionally biased region" description="Polar residues" evidence="1">
    <location>
        <begin position="350"/>
        <end position="366"/>
    </location>
</feature>
<organism evidence="2 3">
    <name type="scientific">Paramarasmius palmivorus</name>
    <dbReference type="NCBI Taxonomy" id="297713"/>
    <lineage>
        <taxon>Eukaryota</taxon>
        <taxon>Fungi</taxon>
        <taxon>Dikarya</taxon>
        <taxon>Basidiomycota</taxon>
        <taxon>Agaricomycotina</taxon>
        <taxon>Agaricomycetes</taxon>
        <taxon>Agaricomycetidae</taxon>
        <taxon>Agaricales</taxon>
        <taxon>Marasmiineae</taxon>
        <taxon>Marasmiaceae</taxon>
        <taxon>Paramarasmius</taxon>
    </lineage>
</organism>
<evidence type="ECO:0000313" key="2">
    <source>
        <dbReference type="EMBL" id="KAK7029547.1"/>
    </source>
</evidence>
<comment type="caution">
    <text evidence="2">The sequence shown here is derived from an EMBL/GenBank/DDBJ whole genome shotgun (WGS) entry which is preliminary data.</text>
</comment>
<feature type="compositionally biased region" description="Basic and acidic residues" evidence="1">
    <location>
        <begin position="305"/>
        <end position="319"/>
    </location>
</feature>
<protein>
    <submittedName>
        <fullName evidence="2">Uncharacterized protein</fullName>
    </submittedName>
</protein>
<feature type="compositionally biased region" description="Polar residues" evidence="1">
    <location>
        <begin position="413"/>
        <end position="423"/>
    </location>
</feature>
<dbReference type="AlphaFoldDB" id="A0AAW0BS39"/>
<feature type="compositionally biased region" description="Polar residues" evidence="1">
    <location>
        <begin position="378"/>
        <end position="406"/>
    </location>
</feature>
<gene>
    <name evidence="2" type="ORF">VNI00_014424</name>
</gene>
<feature type="compositionally biased region" description="Polar residues" evidence="1">
    <location>
        <begin position="450"/>
        <end position="466"/>
    </location>
</feature>
<proteinExistence type="predicted"/>
<accession>A0AAW0BS39</accession>
<feature type="compositionally biased region" description="Acidic residues" evidence="1">
    <location>
        <begin position="533"/>
        <end position="544"/>
    </location>
</feature>
<sequence length="577" mass="63518">MLQAIYNHPASDRSVVGGGSMAEFSTLCRGVNWLPAFGIPPKSVITTNKHLFSRILAYAPLYPLEVYALAGHHDLKDLATAASPYTLSMELSTMKQELAEEMGAVYLLWLFRLHTRRQSFLLTLFATPPDSHDATERCLDQRELKQKWNIVIASLTRHIKADTPPELIREHVAAHTNNITCKDCARARDVRLDAILNEWARADEMTRVVRRKFDLEDDVDISFEVEEFEVCKNGRVEVDESAYTAMAPYLDEMHVVTTPIVAKKQHEPQRRSLAGMARDGASTSKGKGRELTRKESFLITPTTSIHEESTSQDRDEEPPRPSSSKLPEPAHEPEEDVDRLIDEEAELLSVTKTENKSVSLRSSATTIKPEPPIPVKPASSSTTASKPKNSRTAVSSSKPPSINVPTPSKAIAASSTSKLPNLQTSTSSKPASSAAASSASKPPSPRTFAPETTTWAATSRAQPSTSDNRRADELFNESVTVEDQIVFEESVFKPSPEQNRFFLGRQFNFGASGSGKDKAKQKETTKPSKLPADDADIIDVDEEPDQRPVSSVTKALLGHSRTTTGGKLQFILSLDVN</sequence>
<feature type="compositionally biased region" description="Basic and acidic residues" evidence="1">
    <location>
        <begin position="287"/>
        <end position="296"/>
    </location>
</feature>
<feature type="compositionally biased region" description="Low complexity" evidence="1">
    <location>
        <begin position="424"/>
        <end position="441"/>
    </location>
</feature>
<evidence type="ECO:0000313" key="3">
    <source>
        <dbReference type="Proteomes" id="UP001383192"/>
    </source>
</evidence>
<dbReference type="Proteomes" id="UP001383192">
    <property type="component" value="Unassembled WGS sequence"/>
</dbReference>
<feature type="compositionally biased region" description="Basic and acidic residues" evidence="1">
    <location>
        <begin position="515"/>
        <end position="526"/>
    </location>
</feature>
<feature type="region of interest" description="Disordered" evidence="1">
    <location>
        <begin position="510"/>
        <end position="551"/>
    </location>
</feature>
<keyword evidence="3" id="KW-1185">Reference proteome</keyword>
<feature type="compositionally biased region" description="Basic and acidic residues" evidence="1">
    <location>
        <begin position="328"/>
        <end position="342"/>
    </location>
</feature>
<reference evidence="2 3" key="1">
    <citation type="submission" date="2024-01" db="EMBL/GenBank/DDBJ databases">
        <title>A draft genome for a cacao thread blight-causing isolate of Paramarasmius palmivorus.</title>
        <authorList>
            <person name="Baruah I.K."/>
            <person name="Bukari Y."/>
            <person name="Amoako-Attah I."/>
            <person name="Meinhardt L.W."/>
            <person name="Bailey B.A."/>
            <person name="Cohen S.P."/>
        </authorList>
    </citation>
    <scope>NUCLEOTIDE SEQUENCE [LARGE SCALE GENOMIC DNA]</scope>
    <source>
        <strain evidence="2 3">GH-12</strain>
    </source>
</reference>